<sequence length="68" mass="7683">FGLPNPLASIVKQLTIPVEQKYKSTAHISIRAFPISHQSTKIRDTREARPSGESPGTMCTRSRQYRQN</sequence>
<protein>
    <submittedName>
        <fullName evidence="3">Uncharacterized protein</fullName>
    </submittedName>
</protein>
<feature type="region of interest" description="Disordered" evidence="1">
    <location>
        <begin position="37"/>
        <end position="68"/>
    </location>
</feature>
<feature type="compositionally biased region" description="Polar residues" evidence="1">
    <location>
        <begin position="57"/>
        <end position="68"/>
    </location>
</feature>
<keyword evidence="2" id="KW-1185">Reference proteome</keyword>
<dbReference type="AlphaFoldDB" id="A0A915KZZ9"/>
<name>A0A915KZZ9_ROMCU</name>
<evidence type="ECO:0000256" key="1">
    <source>
        <dbReference type="SAM" id="MobiDB-lite"/>
    </source>
</evidence>
<evidence type="ECO:0000313" key="2">
    <source>
        <dbReference type="Proteomes" id="UP000887565"/>
    </source>
</evidence>
<dbReference type="Proteomes" id="UP000887565">
    <property type="component" value="Unplaced"/>
</dbReference>
<accession>A0A915KZZ9</accession>
<feature type="compositionally biased region" description="Basic and acidic residues" evidence="1">
    <location>
        <begin position="41"/>
        <end position="50"/>
    </location>
</feature>
<proteinExistence type="predicted"/>
<dbReference type="WBParaSite" id="nRc.2.0.1.t43088-RA">
    <property type="protein sequence ID" value="nRc.2.0.1.t43088-RA"/>
    <property type="gene ID" value="nRc.2.0.1.g43088"/>
</dbReference>
<organism evidence="2 3">
    <name type="scientific">Romanomermis culicivorax</name>
    <name type="common">Nematode worm</name>
    <dbReference type="NCBI Taxonomy" id="13658"/>
    <lineage>
        <taxon>Eukaryota</taxon>
        <taxon>Metazoa</taxon>
        <taxon>Ecdysozoa</taxon>
        <taxon>Nematoda</taxon>
        <taxon>Enoplea</taxon>
        <taxon>Dorylaimia</taxon>
        <taxon>Mermithida</taxon>
        <taxon>Mermithoidea</taxon>
        <taxon>Mermithidae</taxon>
        <taxon>Romanomermis</taxon>
    </lineage>
</organism>
<evidence type="ECO:0000313" key="3">
    <source>
        <dbReference type="WBParaSite" id="nRc.2.0.1.t43088-RA"/>
    </source>
</evidence>
<reference evidence="3" key="1">
    <citation type="submission" date="2022-11" db="UniProtKB">
        <authorList>
            <consortium name="WormBaseParasite"/>
        </authorList>
    </citation>
    <scope>IDENTIFICATION</scope>
</reference>